<proteinExistence type="predicted"/>
<dbReference type="CDD" id="cd07385">
    <property type="entry name" value="MPP_YkuE_C"/>
    <property type="match status" value="1"/>
</dbReference>
<keyword evidence="6" id="KW-1185">Reference proteome</keyword>
<dbReference type="Pfam" id="PF00149">
    <property type="entry name" value="Metallophos"/>
    <property type="match status" value="1"/>
</dbReference>
<dbReference type="InterPro" id="IPR051158">
    <property type="entry name" value="Metallophosphoesterase_sf"/>
</dbReference>
<feature type="transmembrane region" description="Helical" evidence="3">
    <location>
        <begin position="74"/>
        <end position="95"/>
    </location>
</feature>
<evidence type="ECO:0000259" key="4">
    <source>
        <dbReference type="Pfam" id="PF00149"/>
    </source>
</evidence>
<evidence type="ECO:0000313" key="6">
    <source>
        <dbReference type="Proteomes" id="UP000613030"/>
    </source>
</evidence>
<dbReference type="PANTHER" id="PTHR31302:SF31">
    <property type="entry name" value="PHOSPHODIESTERASE YAEI"/>
    <property type="match status" value="1"/>
</dbReference>
<protein>
    <submittedName>
        <fullName evidence="5">Metallophosphoesterase</fullName>
    </submittedName>
</protein>
<keyword evidence="3" id="KW-1133">Transmembrane helix</keyword>
<dbReference type="SUPFAM" id="SSF56300">
    <property type="entry name" value="Metallo-dependent phosphatases"/>
    <property type="match status" value="1"/>
</dbReference>
<evidence type="ECO:0000256" key="2">
    <source>
        <dbReference type="ARBA" id="ARBA00022801"/>
    </source>
</evidence>
<keyword evidence="1" id="KW-0479">Metal-binding</keyword>
<dbReference type="Proteomes" id="UP000613030">
    <property type="component" value="Unassembled WGS sequence"/>
</dbReference>
<keyword evidence="3" id="KW-0472">Membrane</keyword>
<comment type="caution">
    <text evidence="5">The sequence shown here is derived from an EMBL/GenBank/DDBJ whole genome shotgun (WGS) entry which is preliminary data.</text>
</comment>
<dbReference type="PANTHER" id="PTHR31302">
    <property type="entry name" value="TRANSMEMBRANE PROTEIN WITH METALLOPHOSPHOESTERASE DOMAIN-RELATED"/>
    <property type="match status" value="1"/>
</dbReference>
<evidence type="ECO:0000256" key="1">
    <source>
        <dbReference type="ARBA" id="ARBA00022723"/>
    </source>
</evidence>
<dbReference type="InterPro" id="IPR029052">
    <property type="entry name" value="Metallo-depent_PP-like"/>
</dbReference>
<dbReference type="Gene3D" id="3.60.21.10">
    <property type="match status" value="1"/>
</dbReference>
<feature type="transmembrane region" description="Helical" evidence="3">
    <location>
        <begin position="127"/>
        <end position="148"/>
    </location>
</feature>
<gene>
    <name evidence="5" type="ORF">JI741_08815</name>
</gene>
<feature type="transmembrane region" description="Helical" evidence="3">
    <location>
        <begin position="43"/>
        <end position="62"/>
    </location>
</feature>
<reference evidence="5 6" key="1">
    <citation type="submission" date="2021-01" db="EMBL/GenBank/DDBJ databases">
        <title>Chryseolinea sp. Jin1 Genome sequencing and assembly.</title>
        <authorList>
            <person name="Kim I."/>
        </authorList>
    </citation>
    <scope>NUCLEOTIDE SEQUENCE [LARGE SCALE GENOMIC DNA]</scope>
    <source>
        <strain evidence="5 6">Jin1</strain>
    </source>
</reference>
<keyword evidence="2" id="KW-0378">Hydrolase</keyword>
<sequence length="416" mass="47115">MKPRIMTMFFVFLIFLLIDYYVFQAIVVVSKNWTPGWRDGLRYGFWIPTVLSVFALLWLTFADPYNYPPQMRTFVLTGLVATYFSKIFAVVILFIDDIQRGVRWVVEFFNKGASGDTSGPAIPRSEFLAKTAMVAASIPLGAMAYGVISGAHDYRVRRQVVKLPNLPKAFDGLTIGQLSDIHSGSFFNKVAVKGGVEMMLNEKPDVIFFTGDLVNNEAAEVKDYIDIFNKLKAPLGVFSITGNHDYGDYQAWASQQAKQKNFKDLMEAHRVLGFDLLMNEHRFLEQNGEKIAILGNENWGEKRFAKYGRLDKAYAGTDEAAVKLLLSHDPSHWDGQVRPQYSDIDIMFAGHTHGFQFGVEIGGFKWSPSQYAYKQWAGLYQEGSQYLYVNRGFGYLGYPGRIGMPPELTILELKRV</sequence>
<evidence type="ECO:0000256" key="3">
    <source>
        <dbReference type="SAM" id="Phobius"/>
    </source>
</evidence>
<organism evidence="5 6">
    <name type="scientific">Chryseolinea lacunae</name>
    <dbReference type="NCBI Taxonomy" id="2801331"/>
    <lineage>
        <taxon>Bacteria</taxon>
        <taxon>Pseudomonadati</taxon>
        <taxon>Bacteroidota</taxon>
        <taxon>Cytophagia</taxon>
        <taxon>Cytophagales</taxon>
        <taxon>Fulvivirgaceae</taxon>
        <taxon>Chryseolinea</taxon>
    </lineage>
</organism>
<accession>A0ABS1KPS8</accession>
<evidence type="ECO:0000313" key="5">
    <source>
        <dbReference type="EMBL" id="MBL0741320.1"/>
    </source>
</evidence>
<dbReference type="EMBL" id="JAERRB010000002">
    <property type="protein sequence ID" value="MBL0741320.1"/>
    <property type="molecule type" value="Genomic_DNA"/>
</dbReference>
<name>A0ABS1KPS8_9BACT</name>
<dbReference type="InterPro" id="IPR004843">
    <property type="entry name" value="Calcineurin-like_PHP"/>
</dbReference>
<keyword evidence="3" id="KW-0812">Transmembrane</keyword>
<feature type="domain" description="Calcineurin-like phosphoesterase" evidence="4">
    <location>
        <begin position="174"/>
        <end position="354"/>
    </location>
</feature>